<dbReference type="PANTHER" id="PTHR34322">
    <property type="entry name" value="TRANSPOSASE, Y1_TNP DOMAIN-CONTAINING"/>
    <property type="match status" value="1"/>
</dbReference>
<dbReference type="InterPro" id="IPR002686">
    <property type="entry name" value="Transposase_17"/>
</dbReference>
<evidence type="ECO:0000313" key="2">
    <source>
        <dbReference type="EMBL" id="MCL6270758.1"/>
    </source>
</evidence>
<protein>
    <submittedName>
        <fullName evidence="2">Transposase</fullName>
    </submittedName>
</protein>
<dbReference type="Proteomes" id="UP001203338">
    <property type="component" value="Unassembled WGS sequence"/>
</dbReference>
<accession>A0ABT0PHE8</accession>
<name>A0ABT0PHE8_9GAMM</name>
<gene>
    <name evidence="2" type="ORF">M3P05_12570</name>
</gene>
<dbReference type="EMBL" id="JAMFLX010000016">
    <property type="protein sequence ID" value="MCL6270758.1"/>
    <property type="molecule type" value="Genomic_DNA"/>
</dbReference>
<feature type="domain" description="Transposase IS200-like" evidence="1">
    <location>
        <begin position="9"/>
        <end position="123"/>
    </location>
</feature>
<dbReference type="RefSeq" id="WP_249700043.1">
    <property type="nucleotide sequence ID" value="NZ_JAMFLX010000016.1"/>
</dbReference>
<dbReference type="InterPro" id="IPR036515">
    <property type="entry name" value="Transposase_17_sf"/>
</dbReference>
<dbReference type="PANTHER" id="PTHR34322:SF2">
    <property type="entry name" value="TRANSPOSASE IS200-LIKE DOMAIN-CONTAINING PROTEIN"/>
    <property type="match status" value="1"/>
</dbReference>
<evidence type="ECO:0000313" key="3">
    <source>
        <dbReference type="Proteomes" id="UP001203338"/>
    </source>
</evidence>
<dbReference type="Gene3D" id="3.30.70.1290">
    <property type="entry name" value="Transposase IS200-like"/>
    <property type="match status" value="1"/>
</dbReference>
<keyword evidence="3" id="KW-1185">Reference proteome</keyword>
<dbReference type="SMART" id="SM01321">
    <property type="entry name" value="Y1_Tnp"/>
    <property type="match status" value="1"/>
</dbReference>
<dbReference type="SUPFAM" id="SSF143422">
    <property type="entry name" value="Transposase IS200-like"/>
    <property type="match status" value="1"/>
</dbReference>
<evidence type="ECO:0000259" key="1">
    <source>
        <dbReference type="SMART" id="SM01321"/>
    </source>
</evidence>
<organism evidence="2 3">
    <name type="scientific">Parendozoicomonas callyspongiae</name>
    <dbReference type="NCBI Taxonomy" id="2942213"/>
    <lineage>
        <taxon>Bacteria</taxon>
        <taxon>Pseudomonadati</taxon>
        <taxon>Pseudomonadota</taxon>
        <taxon>Gammaproteobacteria</taxon>
        <taxon>Oceanospirillales</taxon>
        <taxon>Endozoicomonadaceae</taxon>
        <taxon>Parendozoicomonas</taxon>
    </lineage>
</organism>
<comment type="caution">
    <text evidence="2">The sequence shown here is derived from an EMBL/GenBank/DDBJ whole genome shotgun (WGS) entry which is preliminary data.</text>
</comment>
<proteinExistence type="predicted"/>
<reference evidence="2 3" key="1">
    <citation type="submission" date="2022-05" db="EMBL/GenBank/DDBJ databases">
        <authorList>
            <person name="Park J.-S."/>
        </authorList>
    </citation>
    <scope>NUCLEOTIDE SEQUENCE [LARGE SCALE GENOMIC DNA]</scope>
    <source>
        <strain evidence="2 3">2012CJ34-2</strain>
    </source>
</reference>
<dbReference type="Pfam" id="PF01797">
    <property type="entry name" value="Y1_Tnp"/>
    <property type="match status" value="1"/>
</dbReference>
<sequence>MSRPLRLEYEGALYHVTSRGNERKATFLEDSDFSLFLEVLGEVCEQCNWVIHSWCLMTNHYHLVVETPDANLSAGMRQLNGIYTIRFNHQYGRVGHLFQGRYKGILVDKSAYLLELSRYVVLNPVRARMVSHPGLWPWSSYNSTLGLKPSPSWLATDAMLLQFSHEREQACLRFQQFVAEGVGKPLWNHLRQQVFLGDERFVEQQLTLAEKTGAKLSQVPHRQKRNPARPLSCYQDEAASRNDAICNAWQSGGYTMQAIADYFGVHSSTVSRVVARHKI</sequence>